<reference evidence="2 3" key="1">
    <citation type="journal article" date="2014" name="BMC Genomics">
        <title>Comparison of environmental and isolate Sulfobacillus genomes reveals diverse carbon, sulfur, nitrogen, and hydrogen metabolisms.</title>
        <authorList>
            <person name="Justice N.B."/>
            <person name="Norman A."/>
            <person name="Brown C.T."/>
            <person name="Singh A."/>
            <person name="Thomas B.C."/>
            <person name="Banfield J.F."/>
        </authorList>
    </citation>
    <scope>NUCLEOTIDE SEQUENCE [LARGE SCALE GENOMIC DNA]</scope>
    <source>
        <strain evidence="2">AMDSBA1</strain>
    </source>
</reference>
<dbReference type="GO" id="GO:0005886">
    <property type="term" value="C:plasma membrane"/>
    <property type="evidence" value="ECO:0007669"/>
    <property type="project" value="TreeGrafter"/>
</dbReference>
<dbReference type="InterPro" id="IPR029016">
    <property type="entry name" value="GAF-like_dom_sf"/>
</dbReference>
<evidence type="ECO:0000313" key="3">
    <source>
        <dbReference type="Proteomes" id="UP000242699"/>
    </source>
</evidence>
<protein>
    <recommendedName>
        <fullName evidence="1">GGDEF domain-containing protein</fullName>
    </recommendedName>
</protein>
<dbReference type="SUPFAM" id="SSF55073">
    <property type="entry name" value="Nucleotide cyclase"/>
    <property type="match status" value="1"/>
</dbReference>
<dbReference type="GO" id="GO:0043709">
    <property type="term" value="P:cell adhesion involved in single-species biofilm formation"/>
    <property type="evidence" value="ECO:0007669"/>
    <property type="project" value="TreeGrafter"/>
</dbReference>
<comment type="caution">
    <text evidence="2">The sequence shown here is derived from an EMBL/GenBank/DDBJ whole genome shotgun (WGS) entry which is preliminary data.</text>
</comment>
<proteinExistence type="predicted"/>
<dbReference type="GO" id="GO:1902201">
    <property type="term" value="P:negative regulation of bacterial-type flagellum-dependent cell motility"/>
    <property type="evidence" value="ECO:0007669"/>
    <property type="project" value="TreeGrafter"/>
</dbReference>
<dbReference type="SUPFAM" id="SSF55781">
    <property type="entry name" value="GAF domain-like"/>
    <property type="match status" value="2"/>
</dbReference>
<sequence length="503" mass="56748">MSEPTILNDGMNGAESHRAFVSLSEIAQLQAAILDATGLEDMIYRITKILSMTLEVDIILVLGYDRNDNTMNLLGKLGNRNEQYNPATDILTPDTVDQILRGETVTLSQGEIDSVAISFGIWYPLRLAKDRIVGMLGMFRLKPQSLSAADNIVLETVLRSIAQAIYQNQQMTIQKQRIQRLERIEIMSRELTSATSTQKVIETAVHWTPLILGFDGALWGEVRDRQFILHGSYRQNASSGWQPEISQFHVSWYEVIKRLQRPLLIPYHRLPRFLSKGPKPSDLLIIPLLGRTQETGRVLVLWHDRFRRMAAEIISMGSVVGSHVSTAWENVELLDKLRYQIDHDELTGLWNHRALWRDLNQNAEKACQESPLWFAMLDVDNFKKINDAFGHRAGDRILQQFSAALRQAIADKPTVKGYRVGGDEFALMASSSSRQDVMQMIDRIYQDIRLNLNPPISMSVGIAAITGPLSSELLFQQADRALYTAKDGGKGRVFCASTTSPEI</sequence>
<dbReference type="CDD" id="cd01949">
    <property type="entry name" value="GGDEF"/>
    <property type="match status" value="1"/>
</dbReference>
<dbReference type="Gene3D" id="3.30.70.270">
    <property type="match status" value="1"/>
</dbReference>
<feature type="domain" description="GGDEF" evidence="1">
    <location>
        <begin position="370"/>
        <end position="498"/>
    </location>
</feature>
<dbReference type="PANTHER" id="PTHR45138:SF9">
    <property type="entry name" value="DIGUANYLATE CYCLASE DGCM-RELATED"/>
    <property type="match status" value="1"/>
</dbReference>
<dbReference type="InterPro" id="IPR029787">
    <property type="entry name" value="Nucleotide_cyclase"/>
</dbReference>
<dbReference type="InterPro" id="IPR043128">
    <property type="entry name" value="Rev_trsase/Diguanyl_cyclase"/>
</dbReference>
<evidence type="ECO:0000313" key="2">
    <source>
        <dbReference type="EMBL" id="PSR26221.1"/>
    </source>
</evidence>
<dbReference type="PROSITE" id="PS50887">
    <property type="entry name" value="GGDEF"/>
    <property type="match status" value="1"/>
</dbReference>
<dbReference type="InterPro" id="IPR050469">
    <property type="entry name" value="Diguanylate_Cyclase"/>
</dbReference>
<accession>A0A2T2WVF2</accession>
<dbReference type="AlphaFoldDB" id="A0A2T2WVF2"/>
<dbReference type="PANTHER" id="PTHR45138">
    <property type="entry name" value="REGULATORY COMPONENTS OF SENSORY TRANSDUCTION SYSTEM"/>
    <property type="match status" value="1"/>
</dbReference>
<dbReference type="Gene3D" id="3.30.450.40">
    <property type="match status" value="1"/>
</dbReference>
<dbReference type="InterPro" id="IPR000160">
    <property type="entry name" value="GGDEF_dom"/>
</dbReference>
<gene>
    <name evidence="2" type="ORF">C7B43_14375</name>
</gene>
<organism evidence="2 3">
    <name type="scientific">Sulfobacillus benefaciens</name>
    <dbReference type="NCBI Taxonomy" id="453960"/>
    <lineage>
        <taxon>Bacteria</taxon>
        <taxon>Bacillati</taxon>
        <taxon>Bacillota</taxon>
        <taxon>Clostridia</taxon>
        <taxon>Eubacteriales</taxon>
        <taxon>Clostridiales Family XVII. Incertae Sedis</taxon>
        <taxon>Sulfobacillus</taxon>
    </lineage>
</organism>
<name>A0A2T2WVF2_9FIRM</name>
<dbReference type="Proteomes" id="UP000242699">
    <property type="component" value="Unassembled WGS sequence"/>
</dbReference>
<dbReference type="SMART" id="SM00267">
    <property type="entry name" value="GGDEF"/>
    <property type="match status" value="1"/>
</dbReference>
<dbReference type="GO" id="GO:0052621">
    <property type="term" value="F:diguanylate cyclase activity"/>
    <property type="evidence" value="ECO:0007669"/>
    <property type="project" value="TreeGrafter"/>
</dbReference>
<dbReference type="Pfam" id="PF00990">
    <property type="entry name" value="GGDEF"/>
    <property type="match status" value="1"/>
</dbReference>
<evidence type="ECO:0000259" key="1">
    <source>
        <dbReference type="PROSITE" id="PS50887"/>
    </source>
</evidence>
<dbReference type="NCBIfam" id="TIGR00254">
    <property type="entry name" value="GGDEF"/>
    <property type="match status" value="1"/>
</dbReference>
<dbReference type="EMBL" id="PXYT01000039">
    <property type="protein sequence ID" value="PSR26221.1"/>
    <property type="molecule type" value="Genomic_DNA"/>
</dbReference>